<dbReference type="STRING" id="472175.EL18_01518"/>
<dbReference type="Pfam" id="PF03797">
    <property type="entry name" value="Autotransporter"/>
    <property type="match status" value="1"/>
</dbReference>
<dbReference type="Proteomes" id="UP000053675">
    <property type="component" value="Unassembled WGS sequence"/>
</dbReference>
<dbReference type="Pfam" id="PF18883">
    <property type="entry name" value="AC_1"/>
    <property type="match status" value="1"/>
</dbReference>
<protein>
    <submittedName>
        <fullName evidence="4">Outer membrane autotransporter barrel domain-containing protein</fullName>
    </submittedName>
</protein>
<evidence type="ECO:0000256" key="2">
    <source>
        <dbReference type="SAM" id="SignalP"/>
    </source>
</evidence>
<dbReference type="PROSITE" id="PS51208">
    <property type="entry name" value="AUTOTRANSPORTER"/>
    <property type="match status" value="1"/>
</dbReference>
<comment type="caution">
    <text evidence="4">The sequence shown here is derived from an EMBL/GenBank/DDBJ whole genome shotgun (WGS) entry which is preliminary data.</text>
</comment>
<proteinExistence type="predicted"/>
<feature type="region of interest" description="Disordered" evidence="1">
    <location>
        <begin position="492"/>
        <end position="521"/>
    </location>
</feature>
<dbReference type="InterPro" id="IPR036709">
    <property type="entry name" value="Autotransporte_beta_dom_sf"/>
</dbReference>
<sequence length="884" mass="90145">MMRGIRSGCGTSAIALVAAAGGTLLAASPATAACGPTAGTSDTYVCDSGTMAGGLTDTVGDNSLTFPDGGNGTIDGDVEFGSGADRLDMRSGRVTGNFDQGSGIDIFEMSGGVIDGAVNQGGGEDIFRMSGGQIGSLNQSGDLDEFYMTGGRILGNFNAGDYGEMSGGRIGSVSLVGSSNTFLMSGGTIDDNLTAMGGRGDVNTLTISDGEIGGRIGTNNAHDHVTITGGSVAGNITLEDNSDRFIWNGGGTLGGSVELEAEDDQAELTNLNLALTSGPTLLSGGTGTDSLTLTDVDWTGAARITEWESITLSGATLLDLGGEALVLGDAGTQTGSLEITPTSVISGAGSASGSISSFVSSSLAQVNNRGRLTMQDGIAGDRITITGNYTGHDAVLSLDTVLAGDDAASDMLVVDRGAADGSTTLAIVNAGGTGAATLSNGIKVVDTTNGATTTAGAFAIPAPLTAGAFEYRLFRGGLTSGSEEMWYLRSTMMTPPEPAPTPADPTPSPIPAPQPAPTPAAGREIALPTAAATPPNGGAAPLAPVAASTLAALTPQSPPPPAMAEAEVVPIIRPEVPLHAAVPPLAQVLGQATLATFHERRGEEDHLEKGMAANSWLRIFGEHIDTRWDGIVALGFEGNLYGVQIGQDMVGREWSNGHETHFGLIAGYSRLTGDLSGSALGWSGLEVGTADLSLITVGGSLAHMAASGWYVDGVALFGWLDGTTGSYRDTGIEVEGETILLSAEAGMRFALNDRWNLHPNAQLAWQHVSLDPAHDGLAGVNFEDMAGFTARAGLRLEGELGEQQVLRPVLTADLTHSFGEESAIWLGDNRVTTDPDNTTLEFGAGFTAQLNPNIRLHGEGHYAFDIAGAEQTSLGGTLGLTVNW</sequence>
<evidence type="ECO:0000259" key="3">
    <source>
        <dbReference type="PROSITE" id="PS51208"/>
    </source>
</evidence>
<dbReference type="OrthoDB" id="6053567at2"/>
<feature type="signal peptide" evidence="2">
    <location>
        <begin position="1"/>
        <end position="32"/>
    </location>
</feature>
<dbReference type="InterPro" id="IPR011050">
    <property type="entry name" value="Pectin_lyase_fold/virulence"/>
</dbReference>
<dbReference type="SMART" id="SM00869">
    <property type="entry name" value="Autotransporter"/>
    <property type="match status" value="1"/>
</dbReference>
<feature type="chain" id="PRO_5001783343" evidence="2">
    <location>
        <begin position="33"/>
        <end position="884"/>
    </location>
</feature>
<keyword evidence="5" id="KW-1185">Reference proteome</keyword>
<dbReference type="PROSITE" id="PS51257">
    <property type="entry name" value="PROKAR_LIPOPROTEIN"/>
    <property type="match status" value="1"/>
</dbReference>
<evidence type="ECO:0000313" key="4">
    <source>
        <dbReference type="EMBL" id="KFB10483.1"/>
    </source>
</evidence>
<gene>
    <name evidence="4" type="ORF">EL18_01518</name>
</gene>
<dbReference type="InterPro" id="IPR005546">
    <property type="entry name" value="Autotransporte_beta"/>
</dbReference>
<dbReference type="PATRIC" id="fig|472175.3.peg.1531"/>
<feature type="compositionally biased region" description="Pro residues" evidence="1">
    <location>
        <begin position="495"/>
        <end position="518"/>
    </location>
</feature>
<dbReference type="Gene3D" id="2.160.20.20">
    <property type="match status" value="1"/>
</dbReference>
<feature type="domain" description="Autotransporter" evidence="3">
    <location>
        <begin position="608"/>
        <end position="884"/>
    </location>
</feature>
<dbReference type="RefSeq" id="WP_152552971.1">
    <property type="nucleotide sequence ID" value="NZ_JMQM01000001.1"/>
</dbReference>
<dbReference type="CDD" id="cd01344">
    <property type="entry name" value="PL2_Passenger_AT"/>
    <property type="match status" value="1"/>
</dbReference>
<keyword evidence="2" id="KW-0732">Signal</keyword>
<evidence type="ECO:0000256" key="1">
    <source>
        <dbReference type="SAM" id="MobiDB-lite"/>
    </source>
</evidence>
<dbReference type="SUPFAM" id="SSF51126">
    <property type="entry name" value="Pectin lyase-like"/>
    <property type="match status" value="1"/>
</dbReference>
<accession>A0A084UBZ7</accession>
<name>A0A084UBZ7_9HYPH</name>
<dbReference type="eggNOG" id="COG3468">
    <property type="taxonomic scope" value="Bacteria"/>
</dbReference>
<reference evidence="4 5" key="1">
    <citation type="submission" date="2014-05" db="EMBL/GenBank/DDBJ databases">
        <title>Draft Genome Sequence of Nitratireductor basaltis Strain UMTGB225, A Marine Bacterium Isolated from Green Barrel Tunicate.</title>
        <authorList>
            <person name="Gan H.Y."/>
        </authorList>
    </citation>
    <scope>NUCLEOTIDE SEQUENCE [LARGE SCALE GENOMIC DNA]</scope>
    <source>
        <strain evidence="4 5">UMTGB225</strain>
    </source>
</reference>
<evidence type="ECO:0000313" key="5">
    <source>
        <dbReference type="Proteomes" id="UP000053675"/>
    </source>
</evidence>
<dbReference type="SUPFAM" id="SSF103515">
    <property type="entry name" value="Autotransporter"/>
    <property type="match status" value="1"/>
</dbReference>
<organism evidence="4 5">
    <name type="scientific">Nitratireductor basaltis</name>
    <dbReference type="NCBI Taxonomy" id="472175"/>
    <lineage>
        <taxon>Bacteria</taxon>
        <taxon>Pseudomonadati</taxon>
        <taxon>Pseudomonadota</taxon>
        <taxon>Alphaproteobacteria</taxon>
        <taxon>Hyphomicrobiales</taxon>
        <taxon>Phyllobacteriaceae</taxon>
        <taxon>Nitratireductor</taxon>
    </lineage>
</organism>
<dbReference type="InterPro" id="IPR043990">
    <property type="entry name" value="AC_1"/>
</dbReference>
<dbReference type="Gene3D" id="2.40.128.130">
    <property type="entry name" value="Autotransporter beta-domain"/>
    <property type="match status" value="1"/>
</dbReference>
<dbReference type="InterPro" id="IPR012332">
    <property type="entry name" value="Autotransporter_pectin_lyase_C"/>
</dbReference>
<dbReference type="AlphaFoldDB" id="A0A084UBZ7"/>
<dbReference type="EMBL" id="JMQM01000001">
    <property type="protein sequence ID" value="KFB10483.1"/>
    <property type="molecule type" value="Genomic_DNA"/>
</dbReference>